<organism evidence="2">
    <name type="scientific">uncultured Sulfurovum sp</name>
    <dbReference type="NCBI Taxonomy" id="269237"/>
    <lineage>
        <taxon>Bacteria</taxon>
        <taxon>Pseudomonadati</taxon>
        <taxon>Campylobacterota</taxon>
        <taxon>Epsilonproteobacteria</taxon>
        <taxon>Campylobacterales</taxon>
        <taxon>Sulfurovaceae</taxon>
        <taxon>Sulfurovum</taxon>
        <taxon>environmental samples</taxon>
    </lineage>
</organism>
<reference evidence="2" key="1">
    <citation type="submission" date="2020-01" db="EMBL/GenBank/DDBJ databases">
        <authorList>
            <person name="Meier V. D."/>
            <person name="Meier V D."/>
        </authorList>
    </citation>
    <scope>NUCLEOTIDE SEQUENCE</scope>
    <source>
        <strain evidence="2">HLG_WM_MAG_05</strain>
    </source>
</reference>
<name>A0A6S6SHT3_9BACT</name>
<dbReference type="EMBL" id="CACVAU010000008">
    <property type="protein sequence ID" value="CAA6802495.1"/>
    <property type="molecule type" value="Genomic_DNA"/>
</dbReference>
<gene>
    <name evidence="2" type="ORF">HELGO_WM10687</name>
</gene>
<feature type="transmembrane region" description="Helical" evidence="1">
    <location>
        <begin position="53"/>
        <end position="71"/>
    </location>
</feature>
<keyword evidence="1" id="KW-0812">Transmembrane</keyword>
<keyword evidence="1" id="KW-0472">Membrane</keyword>
<protein>
    <submittedName>
        <fullName evidence="2">Uncharacterized protein</fullName>
    </submittedName>
</protein>
<evidence type="ECO:0000256" key="1">
    <source>
        <dbReference type="SAM" id="Phobius"/>
    </source>
</evidence>
<dbReference type="AlphaFoldDB" id="A0A6S6SHT3"/>
<evidence type="ECO:0000313" key="2">
    <source>
        <dbReference type="EMBL" id="CAA6802495.1"/>
    </source>
</evidence>
<sequence>MRTKPLTQKEILADILVTTKYTLKVLGGFVISGIVSVFGLYPLVASFFKSETALYITIGGFIGLLILIDSIKRNTLSRYYNSKLKNIILASRVTIP</sequence>
<keyword evidence="1" id="KW-1133">Transmembrane helix</keyword>
<proteinExistence type="predicted"/>
<feature type="transmembrane region" description="Helical" evidence="1">
    <location>
        <begin position="21"/>
        <end position="41"/>
    </location>
</feature>
<accession>A0A6S6SHT3</accession>